<dbReference type="Gramene" id="TuG1812G0400002410.01.T01">
    <property type="protein sequence ID" value="TuG1812G0400002410.01.T01.cds437787"/>
    <property type="gene ID" value="TuG1812G0400002410.01"/>
</dbReference>
<reference evidence="2" key="3">
    <citation type="submission" date="2022-06" db="UniProtKB">
        <authorList>
            <consortium name="EnsemblPlants"/>
        </authorList>
    </citation>
    <scope>IDENTIFICATION</scope>
</reference>
<organism evidence="2 3">
    <name type="scientific">Triticum urartu</name>
    <name type="common">Red wild einkorn</name>
    <name type="synonym">Crithodium urartu</name>
    <dbReference type="NCBI Taxonomy" id="4572"/>
    <lineage>
        <taxon>Eukaryota</taxon>
        <taxon>Viridiplantae</taxon>
        <taxon>Streptophyta</taxon>
        <taxon>Embryophyta</taxon>
        <taxon>Tracheophyta</taxon>
        <taxon>Spermatophyta</taxon>
        <taxon>Magnoliopsida</taxon>
        <taxon>Liliopsida</taxon>
        <taxon>Poales</taxon>
        <taxon>Poaceae</taxon>
        <taxon>BOP clade</taxon>
        <taxon>Pooideae</taxon>
        <taxon>Triticodae</taxon>
        <taxon>Triticeae</taxon>
        <taxon>Triticinae</taxon>
        <taxon>Triticum</taxon>
    </lineage>
</organism>
<feature type="compositionally biased region" description="Basic residues" evidence="1">
    <location>
        <begin position="1"/>
        <end position="13"/>
    </location>
</feature>
<feature type="region of interest" description="Disordered" evidence="1">
    <location>
        <begin position="82"/>
        <end position="105"/>
    </location>
</feature>
<feature type="region of interest" description="Disordered" evidence="1">
    <location>
        <begin position="1"/>
        <end position="27"/>
    </location>
</feature>
<evidence type="ECO:0000313" key="3">
    <source>
        <dbReference type="Proteomes" id="UP000015106"/>
    </source>
</evidence>
<accession>A0A8R7Q5Y0</accession>
<name>A0A8R7Q5Y0_TRIUA</name>
<reference evidence="2" key="2">
    <citation type="submission" date="2018-03" db="EMBL/GenBank/DDBJ databases">
        <title>The Triticum urartu genome reveals the dynamic nature of wheat genome evolution.</title>
        <authorList>
            <person name="Ling H."/>
            <person name="Ma B."/>
            <person name="Shi X."/>
            <person name="Liu H."/>
            <person name="Dong L."/>
            <person name="Sun H."/>
            <person name="Cao Y."/>
            <person name="Gao Q."/>
            <person name="Zheng S."/>
            <person name="Li Y."/>
            <person name="Yu Y."/>
            <person name="Du H."/>
            <person name="Qi M."/>
            <person name="Li Y."/>
            <person name="Yu H."/>
            <person name="Cui Y."/>
            <person name="Wang N."/>
            <person name="Chen C."/>
            <person name="Wu H."/>
            <person name="Zhao Y."/>
            <person name="Zhang J."/>
            <person name="Li Y."/>
            <person name="Zhou W."/>
            <person name="Zhang B."/>
            <person name="Hu W."/>
            <person name="Eijk M."/>
            <person name="Tang J."/>
            <person name="Witsenboer H."/>
            <person name="Zhao S."/>
            <person name="Li Z."/>
            <person name="Zhang A."/>
            <person name="Wang D."/>
            <person name="Liang C."/>
        </authorList>
    </citation>
    <scope>NUCLEOTIDE SEQUENCE [LARGE SCALE GENOMIC DNA]</scope>
    <source>
        <strain evidence="2">cv. G1812</strain>
    </source>
</reference>
<protein>
    <submittedName>
        <fullName evidence="2">Uncharacterized protein</fullName>
    </submittedName>
</protein>
<dbReference type="AlphaFoldDB" id="A0A8R7Q5Y0"/>
<evidence type="ECO:0000256" key="1">
    <source>
        <dbReference type="SAM" id="MobiDB-lite"/>
    </source>
</evidence>
<keyword evidence="3" id="KW-1185">Reference proteome</keyword>
<proteinExistence type="predicted"/>
<dbReference type="EnsemblPlants" id="TuG1812G0400002410.01.T01">
    <property type="protein sequence ID" value="TuG1812G0400002410.01.T01.cds437787"/>
    <property type="gene ID" value="TuG1812G0400002410.01"/>
</dbReference>
<evidence type="ECO:0000313" key="2">
    <source>
        <dbReference type="EnsemblPlants" id="TuG1812G0400002410.01.T01.cds437787"/>
    </source>
</evidence>
<reference evidence="3" key="1">
    <citation type="journal article" date="2013" name="Nature">
        <title>Draft genome of the wheat A-genome progenitor Triticum urartu.</title>
        <authorList>
            <person name="Ling H.Q."/>
            <person name="Zhao S."/>
            <person name="Liu D."/>
            <person name="Wang J."/>
            <person name="Sun H."/>
            <person name="Zhang C."/>
            <person name="Fan H."/>
            <person name="Li D."/>
            <person name="Dong L."/>
            <person name="Tao Y."/>
            <person name="Gao C."/>
            <person name="Wu H."/>
            <person name="Li Y."/>
            <person name="Cui Y."/>
            <person name="Guo X."/>
            <person name="Zheng S."/>
            <person name="Wang B."/>
            <person name="Yu K."/>
            <person name="Liang Q."/>
            <person name="Yang W."/>
            <person name="Lou X."/>
            <person name="Chen J."/>
            <person name="Feng M."/>
            <person name="Jian J."/>
            <person name="Zhang X."/>
            <person name="Luo G."/>
            <person name="Jiang Y."/>
            <person name="Liu J."/>
            <person name="Wang Z."/>
            <person name="Sha Y."/>
            <person name="Zhang B."/>
            <person name="Wu H."/>
            <person name="Tang D."/>
            <person name="Shen Q."/>
            <person name="Xue P."/>
            <person name="Zou S."/>
            <person name="Wang X."/>
            <person name="Liu X."/>
            <person name="Wang F."/>
            <person name="Yang Y."/>
            <person name="An X."/>
            <person name="Dong Z."/>
            <person name="Zhang K."/>
            <person name="Zhang X."/>
            <person name="Luo M.C."/>
            <person name="Dvorak J."/>
            <person name="Tong Y."/>
            <person name="Wang J."/>
            <person name="Yang H."/>
            <person name="Li Z."/>
            <person name="Wang D."/>
            <person name="Zhang A."/>
            <person name="Wang J."/>
        </authorList>
    </citation>
    <scope>NUCLEOTIDE SEQUENCE</scope>
    <source>
        <strain evidence="3">cv. G1812</strain>
    </source>
</reference>
<feature type="compositionally biased region" description="Low complexity" evidence="1">
    <location>
        <begin position="85"/>
        <end position="96"/>
    </location>
</feature>
<sequence length="105" mass="11493">PLPRCSSRRRLRASKAPPWTRGGEPSRRCCSAELPRAPIAYARPSIGSSWPRKPTIVPPLPPASCVCVCLARHRSNRDVERRLIAASPPRSAVSAPRPTPASRPR</sequence>
<dbReference type="Proteomes" id="UP000015106">
    <property type="component" value="Chromosome 4"/>
</dbReference>